<gene>
    <name evidence="1" type="ORF">VP01_664g10</name>
</gene>
<accession>A0A0L6UEZ1</accession>
<evidence type="ECO:0000313" key="2">
    <source>
        <dbReference type="Proteomes" id="UP000037035"/>
    </source>
</evidence>
<dbReference type="AlphaFoldDB" id="A0A0L6UEZ1"/>
<sequence>MGDGYRDPEARPTADRLTDHRFLEIDNKAWRFEDSELYRSIRTPH</sequence>
<dbReference type="STRING" id="27349.A0A0L6UEZ1"/>
<dbReference type="GO" id="GO:0016301">
    <property type="term" value="F:kinase activity"/>
    <property type="evidence" value="ECO:0007669"/>
    <property type="project" value="UniProtKB-KW"/>
</dbReference>
<keyword evidence="1" id="KW-0808">Transferase</keyword>
<reference evidence="1 2" key="1">
    <citation type="submission" date="2015-08" db="EMBL/GenBank/DDBJ databases">
        <title>Next Generation Sequencing and Analysis of the Genome of Puccinia sorghi L Schw, the Causal Agent of Maize Common Rust.</title>
        <authorList>
            <person name="Rochi L."/>
            <person name="Burguener G."/>
            <person name="Darino M."/>
            <person name="Turjanski A."/>
            <person name="Kreff E."/>
            <person name="Dieguez M.J."/>
            <person name="Sacco F."/>
        </authorList>
    </citation>
    <scope>NUCLEOTIDE SEQUENCE [LARGE SCALE GENOMIC DNA]</scope>
    <source>
        <strain evidence="1 2">RO10H11247</strain>
    </source>
</reference>
<keyword evidence="2" id="KW-1185">Reference proteome</keyword>
<name>A0A0L6UEZ1_9BASI</name>
<comment type="caution">
    <text evidence="1">The sequence shown here is derived from an EMBL/GenBank/DDBJ whole genome shotgun (WGS) entry which is preliminary data.</text>
</comment>
<dbReference type="VEuPathDB" id="FungiDB:VP01_664g10"/>
<proteinExistence type="predicted"/>
<dbReference type="Proteomes" id="UP000037035">
    <property type="component" value="Unassembled WGS sequence"/>
</dbReference>
<keyword evidence="1" id="KW-0418">Kinase</keyword>
<organism evidence="1 2">
    <name type="scientific">Puccinia sorghi</name>
    <dbReference type="NCBI Taxonomy" id="27349"/>
    <lineage>
        <taxon>Eukaryota</taxon>
        <taxon>Fungi</taxon>
        <taxon>Dikarya</taxon>
        <taxon>Basidiomycota</taxon>
        <taxon>Pucciniomycotina</taxon>
        <taxon>Pucciniomycetes</taxon>
        <taxon>Pucciniales</taxon>
        <taxon>Pucciniaceae</taxon>
        <taxon>Puccinia</taxon>
    </lineage>
</organism>
<evidence type="ECO:0000313" key="1">
    <source>
        <dbReference type="EMBL" id="KNZ47143.1"/>
    </source>
</evidence>
<protein>
    <submittedName>
        <fullName evidence="1">STE protein kinase</fullName>
    </submittedName>
</protein>
<dbReference type="EMBL" id="LAVV01011996">
    <property type="protein sequence ID" value="KNZ47143.1"/>
    <property type="molecule type" value="Genomic_DNA"/>
</dbReference>